<proteinExistence type="predicted"/>
<feature type="compositionally biased region" description="Polar residues" evidence="1">
    <location>
        <begin position="558"/>
        <end position="575"/>
    </location>
</feature>
<evidence type="ECO:0000256" key="1">
    <source>
        <dbReference type="SAM" id="MobiDB-lite"/>
    </source>
</evidence>
<feature type="compositionally biased region" description="Low complexity" evidence="1">
    <location>
        <begin position="239"/>
        <end position="258"/>
    </location>
</feature>
<feature type="compositionally biased region" description="Polar residues" evidence="1">
    <location>
        <begin position="850"/>
        <end position="872"/>
    </location>
</feature>
<feature type="region of interest" description="Disordered" evidence="1">
    <location>
        <begin position="557"/>
        <end position="584"/>
    </location>
</feature>
<feature type="compositionally biased region" description="Low complexity" evidence="1">
    <location>
        <begin position="173"/>
        <end position="187"/>
    </location>
</feature>
<feature type="compositionally biased region" description="Polar residues" evidence="1">
    <location>
        <begin position="212"/>
        <end position="222"/>
    </location>
</feature>
<feature type="compositionally biased region" description="Polar residues" evidence="1">
    <location>
        <begin position="670"/>
        <end position="680"/>
    </location>
</feature>
<feature type="region of interest" description="Disordered" evidence="1">
    <location>
        <begin position="727"/>
        <end position="746"/>
    </location>
</feature>
<dbReference type="OrthoDB" id="10035640at2759"/>
<protein>
    <submittedName>
        <fullName evidence="2">Uncharacterized protein</fullName>
    </submittedName>
</protein>
<feature type="region of interest" description="Disordered" evidence="1">
    <location>
        <begin position="770"/>
        <end position="790"/>
    </location>
</feature>
<comment type="caution">
    <text evidence="2">The sequence shown here is derived from an EMBL/GenBank/DDBJ whole genome shotgun (WGS) entry which is preliminary data.</text>
</comment>
<feature type="region of interest" description="Disordered" evidence="1">
    <location>
        <begin position="614"/>
        <end position="635"/>
    </location>
</feature>
<organism evidence="2 3">
    <name type="scientific">Coemansia brasiliensis</name>
    <dbReference type="NCBI Taxonomy" id="2650707"/>
    <lineage>
        <taxon>Eukaryota</taxon>
        <taxon>Fungi</taxon>
        <taxon>Fungi incertae sedis</taxon>
        <taxon>Zoopagomycota</taxon>
        <taxon>Kickxellomycotina</taxon>
        <taxon>Kickxellomycetes</taxon>
        <taxon>Kickxellales</taxon>
        <taxon>Kickxellaceae</taxon>
        <taxon>Coemansia</taxon>
    </lineage>
</organism>
<feature type="compositionally biased region" description="Polar residues" evidence="1">
    <location>
        <begin position="619"/>
        <end position="631"/>
    </location>
</feature>
<name>A0A9W8M351_9FUNG</name>
<gene>
    <name evidence="2" type="ORF">IWW36_000145</name>
</gene>
<feature type="region of interest" description="Disordered" evidence="1">
    <location>
        <begin position="466"/>
        <end position="516"/>
    </location>
</feature>
<dbReference type="Proteomes" id="UP001139887">
    <property type="component" value="Unassembled WGS sequence"/>
</dbReference>
<feature type="region of interest" description="Disordered" evidence="1">
    <location>
        <begin position="283"/>
        <end position="320"/>
    </location>
</feature>
<keyword evidence="3" id="KW-1185">Reference proteome</keyword>
<evidence type="ECO:0000313" key="3">
    <source>
        <dbReference type="Proteomes" id="UP001139887"/>
    </source>
</evidence>
<feature type="region of interest" description="Disordered" evidence="1">
    <location>
        <begin position="647"/>
        <end position="680"/>
    </location>
</feature>
<dbReference type="AlphaFoldDB" id="A0A9W8M351"/>
<dbReference type="EMBL" id="JANBUW010000002">
    <property type="protein sequence ID" value="KAJ2852517.1"/>
    <property type="molecule type" value="Genomic_DNA"/>
</dbReference>
<feature type="region of interest" description="Disordered" evidence="1">
    <location>
        <begin position="836"/>
        <end position="902"/>
    </location>
</feature>
<reference evidence="2" key="1">
    <citation type="submission" date="2022-07" db="EMBL/GenBank/DDBJ databases">
        <title>Phylogenomic reconstructions and comparative analyses of Kickxellomycotina fungi.</title>
        <authorList>
            <person name="Reynolds N.K."/>
            <person name="Stajich J.E."/>
            <person name="Barry K."/>
            <person name="Grigoriev I.V."/>
            <person name="Crous P."/>
            <person name="Smith M.E."/>
        </authorList>
    </citation>
    <scope>NUCLEOTIDE SEQUENCE</scope>
    <source>
        <strain evidence="2">NRRL 1566</strain>
    </source>
</reference>
<sequence>MQLDSILSAVIFIPQNVELNLDETELTGLCFSFRDYLSNRVQNICDRQSEFVTAAKHMSARAADTQVQLAHVSQQVKREQDSLSVLKSLQRQTEKSYELVQDILHDLERLEAALPVEEQPCVNEDDMISEFPNLLKMLNQRRRAFLPANHTHPSATLRRQIAAKKAGIPVFPSRSSSVISSHSRSGSAINQSEIPISTSKPRPGPYRLPGLSRQSSTLVPSRNHSKLLSDSRSLRPRGSRSSMNSSNHSNSSIPASPSTTDEARVSFDGEAIHPMENASLAMLASHSAARSTQRRSMQPFASLRPPVSTKSVYSDGKGSYSRSEVSLSKEQVVWSPQINANASETTFFNSSDLAPQASLAHVEEEYSRCVQLVNADSEYADESGRLSDMYLGPIPVPSDAAEQGNRRSSRMSISAVNSGLANITIGKERAYNDDLSPSSNSRTSSEYVHRPIISPGSARIPQLRMPVDHGTGSPASPKSLPHALSLRSASSLGTSPSTMSITQSTPVGSPSTQAMGTMGNQLSVVTASDNQPASRSTASPQFPLEATRMLRQVIMEQSDGNSESQYSMRRSSLRSTHTDDRGSSIKAEYASSEAYSGELEQGKDVIDIGEASSFRRSRTSSMAASQLSGTEGSEGADFLQSLGAASTVVDGRPGSDTLRGANPWARSNPERMSTWSSSSARTLADNAYGSRISSIDDSLRASKRPPSSAALNALAVSSAMVNRHPRASNLGADRKGSTIHGGARAASSRPAVDLGLSIRTDLEHRVRSYSESGRNPLLREDERPHSSMGFSETVAGVPIWSARPDSIHARRHSPHSASLRHFRADKLNPHRLSMMSVGSQSGRLGPVSAESVNSDEMQSDAASIGTSFSSQAADRLLPPTTSQASASGKLFSKRRAQTMNQS</sequence>
<feature type="region of interest" description="Disordered" evidence="1">
    <location>
        <begin position="172"/>
        <end position="262"/>
    </location>
</feature>
<feature type="compositionally biased region" description="Polar residues" evidence="1">
    <location>
        <begin position="188"/>
        <end position="200"/>
    </location>
</feature>
<feature type="compositionally biased region" description="Polar residues" evidence="1">
    <location>
        <begin position="487"/>
        <end position="516"/>
    </location>
</feature>
<accession>A0A9W8M351</accession>
<evidence type="ECO:0000313" key="2">
    <source>
        <dbReference type="EMBL" id="KAJ2852517.1"/>
    </source>
</evidence>